<organism evidence="2 3">
    <name type="scientific">Tateyamaria omphalii</name>
    <dbReference type="NCBI Taxonomy" id="299262"/>
    <lineage>
        <taxon>Bacteria</taxon>
        <taxon>Pseudomonadati</taxon>
        <taxon>Pseudomonadota</taxon>
        <taxon>Alphaproteobacteria</taxon>
        <taxon>Rhodobacterales</taxon>
        <taxon>Roseobacteraceae</taxon>
        <taxon>Tateyamaria</taxon>
    </lineage>
</organism>
<gene>
    <name evidence="2" type="ORF">BWR18_12430</name>
</gene>
<dbReference type="OrthoDB" id="7595282at2"/>
<dbReference type="KEGG" id="tom:BWR18_12430"/>
<evidence type="ECO:0000313" key="3">
    <source>
        <dbReference type="Proteomes" id="UP000186336"/>
    </source>
</evidence>
<evidence type="ECO:0000259" key="1">
    <source>
        <dbReference type="Pfam" id="PF06527"/>
    </source>
</evidence>
<dbReference type="AlphaFoldDB" id="A0A1P8MWL1"/>
<name>A0A1P8MWL1_9RHOB</name>
<reference evidence="2 3" key="1">
    <citation type="submission" date="2017-01" db="EMBL/GenBank/DDBJ databases">
        <title>Complete genome of Tateyamaria omphalii DOK1-4 isolated from seawater in Dokdo.</title>
        <authorList>
            <person name="Kim J.H."/>
            <person name="Chi W.-J."/>
        </authorList>
    </citation>
    <scope>NUCLEOTIDE SEQUENCE [LARGE SCALE GENOMIC DNA]</scope>
    <source>
        <strain evidence="2 3">DOK1-4</strain>
    </source>
</reference>
<dbReference type="EMBL" id="CP019312">
    <property type="protein sequence ID" value="APX12393.1"/>
    <property type="molecule type" value="Genomic_DNA"/>
</dbReference>
<dbReference type="RefSeq" id="WP_076628651.1">
    <property type="nucleotide sequence ID" value="NZ_CP019312.1"/>
</dbReference>
<keyword evidence="3" id="KW-1185">Reference proteome</keyword>
<feature type="domain" description="TniQ" evidence="1">
    <location>
        <begin position="8"/>
        <end position="138"/>
    </location>
</feature>
<sequence>MSILFPKIAFHAGETPMSWASRQAAFHTGGRVVPFLNDLGIPVADLARGNREAVEKLCAKAGEDPAEVVHDSIVAVGHRRFQLRGEEFSAEFTTGPVTRICPLCIAEDVDGCEHPDEAMRHRVQWRLATYRTCPKHRLPMSDIRVGKWSDMLHELQAMPEALAEQLEVAKARARREPSPLQTYVVRRLGGEAGPAWLDKQKVDQVCRAGEMLGGLMHYGPATKAADMTEEMWDAAGRTGWSVLVEGPDAIRTVLAETLTGCLRQNGHPSPRSAFGMLYGWLFSSRLTKHPGPIRDLIRDVIIEHVPLVPGQMLLGKAVEHPRLSSITSIAKAEGLHSKTLANVLRVAGVIGDGEEQKSARNVVADYTKAKVLIDRAKRAVPVTQVPDMLSASRPIVAELISLGQLTRIQDHRHLQSKLGKSIDGRSVQRTLKFIEGVGPLVEEPPETHVHLAKAAEKTRVTLRAILEMLFGQFLPTVYRLQGCHGFGAVLVSPDEIMACIADPPLDASNEIRFWMG</sequence>
<protein>
    <recommendedName>
        <fullName evidence="1">TniQ domain-containing protein</fullName>
    </recommendedName>
</protein>
<evidence type="ECO:0000313" key="2">
    <source>
        <dbReference type="EMBL" id="APX12393.1"/>
    </source>
</evidence>
<proteinExistence type="predicted"/>
<dbReference type="Pfam" id="PF06527">
    <property type="entry name" value="TniQ"/>
    <property type="match status" value="1"/>
</dbReference>
<accession>A0A1P8MWL1</accession>
<dbReference type="STRING" id="299262.BWR18_12430"/>
<dbReference type="Proteomes" id="UP000186336">
    <property type="component" value="Chromosome"/>
</dbReference>
<dbReference type="InterPro" id="IPR009492">
    <property type="entry name" value="TniQ"/>
</dbReference>